<evidence type="ECO:0000259" key="4">
    <source>
        <dbReference type="Pfam" id="PF20674"/>
    </source>
</evidence>
<dbReference type="AlphaFoldDB" id="A0A917BAH2"/>
<evidence type="ECO:0000313" key="6">
    <source>
        <dbReference type="Proteomes" id="UP000598775"/>
    </source>
</evidence>
<dbReference type="Pfam" id="PF20674">
    <property type="entry name" value="SpaA_3"/>
    <property type="match status" value="1"/>
</dbReference>
<dbReference type="RefSeq" id="WP_188679495.1">
    <property type="nucleotide sequence ID" value="NZ_BMGP01000005.1"/>
</dbReference>
<evidence type="ECO:0000313" key="5">
    <source>
        <dbReference type="EMBL" id="GGF34540.1"/>
    </source>
</evidence>
<dbReference type="InterPro" id="IPR048834">
    <property type="entry name" value="SpaA_pre-album"/>
</dbReference>
<dbReference type="EMBL" id="BMGP01000005">
    <property type="protein sequence ID" value="GGF34540.1"/>
    <property type="molecule type" value="Genomic_DNA"/>
</dbReference>
<name>A0A917BAH2_9MICO</name>
<sequence length="466" mass="46150">MKKTASAQESAPSHRASARTRIGAVLAAAALAVAALALPAAASAAPAVQPAATSTATAHVQADASGPVGCGYGTGGPFANTLCWIDMSSYNDTIARSDAGQPFSITLPGGYTTTFTAHTSGTQQVHASGFPTWTYGDHQGAIVGNEIYLGTPGMPALYQGYNESGLDGVSTISLTNISVKDSDGNAVQGWQFVGVDAEATAPGETITFTSDSGVKEIATYSPGPDGNGCPADIVQVDPNTITCTGSATAQGPYGTALVSSTQPTTFTQTMTTGQLAAALEGVAFAFQSAQVQLDANVVNRAAAGDDFTVSVTSAESSVVGTASTAGGSSASTGQLIVLPRERSADDYTLSLTGNNLAAYTPVWSCSVNGTVDPSLAATGVTQLSVSPAAGDLVACTVSLDVASAPTATPTPSASASTSTPVPAADSSTSGLAATGLDASGIALGAAVLLLLGVGAFTLRRRTSNTK</sequence>
<proteinExistence type="predicted"/>
<feature type="chain" id="PRO_5037892659" description="SpaA-like prealbumin fold domain-containing protein" evidence="3">
    <location>
        <begin position="45"/>
        <end position="466"/>
    </location>
</feature>
<feature type="region of interest" description="Disordered" evidence="1">
    <location>
        <begin position="406"/>
        <end position="428"/>
    </location>
</feature>
<keyword evidence="2" id="KW-1133">Transmembrane helix</keyword>
<keyword evidence="2" id="KW-0472">Membrane</keyword>
<comment type="caution">
    <text evidence="5">The sequence shown here is derived from an EMBL/GenBank/DDBJ whole genome shotgun (WGS) entry which is preliminary data.</text>
</comment>
<organism evidence="5 6">
    <name type="scientific">Subtercola lobariae</name>
    <dbReference type="NCBI Taxonomy" id="1588641"/>
    <lineage>
        <taxon>Bacteria</taxon>
        <taxon>Bacillati</taxon>
        <taxon>Actinomycetota</taxon>
        <taxon>Actinomycetes</taxon>
        <taxon>Micrococcales</taxon>
        <taxon>Microbacteriaceae</taxon>
        <taxon>Subtercola</taxon>
    </lineage>
</organism>
<evidence type="ECO:0000256" key="1">
    <source>
        <dbReference type="SAM" id="MobiDB-lite"/>
    </source>
</evidence>
<reference evidence="5 6" key="1">
    <citation type="journal article" date="2014" name="Int. J. Syst. Evol. Microbiol.">
        <title>Complete genome sequence of Corynebacterium casei LMG S-19264T (=DSM 44701T), isolated from a smear-ripened cheese.</title>
        <authorList>
            <consortium name="US DOE Joint Genome Institute (JGI-PGF)"/>
            <person name="Walter F."/>
            <person name="Albersmeier A."/>
            <person name="Kalinowski J."/>
            <person name="Ruckert C."/>
        </authorList>
    </citation>
    <scope>NUCLEOTIDE SEQUENCE [LARGE SCALE GENOMIC DNA]</scope>
    <source>
        <strain evidence="5 6">CGMCC 1.12976</strain>
    </source>
</reference>
<keyword evidence="2" id="KW-0812">Transmembrane</keyword>
<protein>
    <recommendedName>
        <fullName evidence="4">SpaA-like prealbumin fold domain-containing protein</fullName>
    </recommendedName>
</protein>
<keyword evidence="3" id="KW-0732">Signal</keyword>
<gene>
    <name evidence="5" type="ORF">GCM10011399_29550</name>
</gene>
<feature type="domain" description="SpaA-like prealbumin fold" evidence="4">
    <location>
        <begin position="291"/>
        <end position="397"/>
    </location>
</feature>
<evidence type="ECO:0000256" key="2">
    <source>
        <dbReference type="SAM" id="Phobius"/>
    </source>
</evidence>
<evidence type="ECO:0000256" key="3">
    <source>
        <dbReference type="SAM" id="SignalP"/>
    </source>
</evidence>
<feature type="signal peptide" evidence="3">
    <location>
        <begin position="1"/>
        <end position="44"/>
    </location>
</feature>
<keyword evidence="6" id="KW-1185">Reference proteome</keyword>
<dbReference type="Proteomes" id="UP000598775">
    <property type="component" value="Unassembled WGS sequence"/>
</dbReference>
<feature type="transmembrane region" description="Helical" evidence="2">
    <location>
        <begin position="438"/>
        <end position="458"/>
    </location>
</feature>
<accession>A0A917BAH2</accession>